<name>A0A8S1A2F6_ARCPL</name>
<dbReference type="OrthoDB" id="7134310at2759"/>
<feature type="region of interest" description="Disordered" evidence="1">
    <location>
        <begin position="87"/>
        <end position="110"/>
    </location>
</feature>
<evidence type="ECO:0000313" key="5">
    <source>
        <dbReference type="Proteomes" id="UP000494256"/>
    </source>
</evidence>
<dbReference type="AlphaFoldDB" id="A0A8S1A2F6"/>
<dbReference type="Proteomes" id="UP000494256">
    <property type="component" value="Unassembled WGS sequence"/>
</dbReference>
<dbReference type="EMBL" id="CADEBD010000303">
    <property type="protein sequence ID" value="CAB3237112.1"/>
    <property type="molecule type" value="Genomic_DNA"/>
</dbReference>
<protein>
    <submittedName>
        <fullName evidence="3">Uncharacterized protein</fullName>
    </submittedName>
</protein>
<evidence type="ECO:0000313" key="2">
    <source>
        <dbReference type="EMBL" id="CAB3237112.1"/>
    </source>
</evidence>
<proteinExistence type="predicted"/>
<reference evidence="4 5" key="1">
    <citation type="submission" date="2020-04" db="EMBL/GenBank/DDBJ databases">
        <authorList>
            <person name="Wallbank WR R."/>
            <person name="Pardo Diaz C."/>
            <person name="Kozak K."/>
            <person name="Martin S."/>
            <person name="Jiggins C."/>
            <person name="Moest M."/>
            <person name="Warren A I."/>
            <person name="Byers J.R.P. K."/>
            <person name="Montejo-Kovacevich G."/>
            <person name="Yen C E."/>
        </authorList>
    </citation>
    <scope>NUCLEOTIDE SEQUENCE [LARGE SCALE GENOMIC DNA]</scope>
</reference>
<keyword evidence="4" id="KW-1185">Reference proteome</keyword>
<sequence>MVYTGTSSSTCWARGGICVDIMRCPSLKMDVGVPGCSWGYKVCCIIHRLLSPTAGAVRRAHLPIIRTPEDLGSNLITIAERNSLAVSGDMDQDPANDEVEHGDVESQIIF</sequence>
<accession>A0A8S1A2F6</accession>
<dbReference type="EMBL" id="CADEBC010000498">
    <property type="protein sequence ID" value="CAB3238583.1"/>
    <property type="molecule type" value="Genomic_DNA"/>
</dbReference>
<evidence type="ECO:0000313" key="4">
    <source>
        <dbReference type="Proteomes" id="UP000494106"/>
    </source>
</evidence>
<evidence type="ECO:0000256" key="1">
    <source>
        <dbReference type="SAM" id="MobiDB-lite"/>
    </source>
</evidence>
<gene>
    <name evidence="3" type="ORF">APLA_LOCUS7444</name>
    <name evidence="2" type="ORF">APLA_LOCUS7660</name>
</gene>
<comment type="caution">
    <text evidence="3">The sequence shown here is derived from an EMBL/GenBank/DDBJ whole genome shotgun (WGS) entry which is preliminary data.</text>
</comment>
<dbReference type="Proteomes" id="UP000494106">
    <property type="component" value="Unassembled WGS sequence"/>
</dbReference>
<evidence type="ECO:0000313" key="3">
    <source>
        <dbReference type="EMBL" id="CAB3238583.1"/>
    </source>
</evidence>
<organism evidence="3 4">
    <name type="scientific">Arctia plantaginis</name>
    <name type="common">Wood tiger moth</name>
    <name type="synonym">Phalaena plantaginis</name>
    <dbReference type="NCBI Taxonomy" id="874455"/>
    <lineage>
        <taxon>Eukaryota</taxon>
        <taxon>Metazoa</taxon>
        <taxon>Ecdysozoa</taxon>
        <taxon>Arthropoda</taxon>
        <taxon>Hexapoda</taxon>
        <taxon>Insecta</taxon>
        <taxon>Pterygota</taxon>
        <taxon>Neoptera</taxon>
        <taxon>Endopterygota</taxon>
        <taxon>Lepidoptera</taxon>
        <taxon>Glossata</taxon>
        <taxon>Ditrysia</taxon>
        <taxon>Noctuoidea</taxon>
        <taxon>Erebidae</taxon>
        <taxon>Arctiinae</taxon>
        <taxon>Arctia</taxon>
    </lineage>
</organism>